<proteinExistence type="predicted"/>
<sequence length="309" mass="33856">MSDTVQASRVKPKHLVWAGAGTIALGIATASILLIPSHEQTIQPQKPRIWCSHGVYSEGLMVYTESDQKEKGRELGKPSLVSLSDFSKPLAVSCQEDGTVWLVNSKTIIKGKISSDPTCCSVDLEQEISHTRAPEYQIDGAEVVAASIWLPAGGSRPAVATVTNNGWFQVFMPPSDGPVVQENFIFSLKDNPLLKENVKWPEKVTGAAVGVLGPNEFAIIPFGENTHIIYYVKWPGGPYKALVPVDLWSMDMRTEFPNLVSINGSLPVIFNADRGGWVTRLQVITTDKGQTEIPTVVKPREILLQEQKH</sequence>
<accession>A0A5E4LQP2</accession>
<keyword evidence="1" id="KW-0812">Transmembrane</keyword>
<keyword evidence="1" id="KW-1133">Transmembrane helix</keyword>
<dbReference type="AlphaFoldDB" id="A0A5E4LQP2"/>
<evidence type="ECO:0000256" key="1">
    <source>
        <dbReference type="SAM" id="Phobius"/>
    </source>
</evidence>
<gene>
    <name evidence="2" type="ORF">LFW2832_00387</name>
</gene>
<organism evidence="2 3">
    <name type="scientific">Candidatus Bilamarchaeum dharawalense</name>
    <dbReference type="NCBI Taxonomy" id="2885759"/>
    <lineage>
        <taxon>Archaea</taxon>
        <taxon>Candidatus Micrarchaeota</taxon>
        <taxon>Candidatus Micrarchaeia</taxon>
        <taxon>Candidatus Anstonellales</taxon>
        <taxon>Candidatus Bilamarchaeaceae</taxon>
        <taxon>Candidatus Bilamarchaeum</taxon>
    </lineage>
</organism>
<keyword evidence="1" id="KW-0472">Membrane</keyword>
<name>A0A5E4LQP2_9ARCH</name>
<feature type="transmembrane region" description="Helical" evidence="1">
    <location>
        <begin position="15"/>
        <end position="35"/>
    </location>
</feature>
<comment type="caution">
    <text evidence="2">The sequence shown here is derived from an EMBL/GenBank/DDBJ whole genome shotgun (WGS) entry which is preliminary data.</text>
</comment>
<dbReference type="Proteomes" id="UP000789941">
    <property type="component" value="Unassembled WGS sequence"/>
</dbReference>
<evidence type="ECO:0000313" key="2">
    <source>
        <dbReference type="EMBL" id="VVC03468.1"/>
    </source>
</evidence>
<evidence type="ECO:0000313" key="3">
    <source>
        <dbReference type="Proteomes" id="UP000789941"/>
    </source>
</evidence>
<dbReference type="EMBL" id="CABMJJ010000007">
    <property type="protein sequence ID" value="VVC03468.1"/>
    <property type="molecule type" value="Genomic_DNA"/>
</dbReference>
<reference evidence="2 3" key="1">
    <citation type="submission" date="2019-08" db="EMBL/GenBank/DDBJ databases">
        <authorList>
            <person name="Vazquez-Campos X."/>
        </authorList>
    </citation>
    <scope>NUCLEOTIDE SEQUENCE [LARGE SCALE GENOMIC DNA]</scope>
    <source>
        <strain evidence="2">LFW-283_2</strain>
    </source>
</reference>
<protein>
    <submittedName>
        <fullName evidence="2">Uncharacterized protein</fullName>
    </submittedName>
</protein>